<evidence type="ECO:0000259" key="2">
    <source>
        <dbReference type="Pfam" id="PF00675"/>
    </source>
</evidence>
<protein>
    <submittedName>
        <fullName evidence="4">Insulinase family protein</fullName>
    </submittedName>
</protein>
<evidence type="ECO:0000313" key="4">
    <source>
        <dbReference type="EMBL" id="TXB66713.1"/>
    </source>
</evidence>
<feature type="domain" description="Peptidase M16 C-terminal" evidence="3">
    <location>
        <begin position="200"/>
        <end position="376"/>
    </location>
</feature>
<dbReference type="InterPro" id="IPR007863">
    <property type="entry name" value="Peptidase_M16_C"/>
</dbReference>
<evidence type="ECO:0000313" key="5">
    <source>
        <dbReference type="Proteomes" id="UP000321721"/>
    </source>
</evidence>
<dbReference type="OrthoDB" id="9811314at2"/>
<keyword evidence="5" id="KW-1185">Reference proteome</keyword>
<dbReference type="RefSeq" id="WP_147097592.1">
    <property type="nucleotide sequence ID" value="NZ_VOOS01000001.1"/>
</dbReference>
<feature type="chain" id="PRO_5022884217" evidence="1">
    <location>
        <begin position="21"/>
        <end position="697"/>
    </location>
</feature>
<dbReference type="Gene3D" id="2.50.20.10">
    <property type="entry name" value="Lipoprotein localisation LolA/LolB/LppX"/>
    <property type="match status" value="1"/>
</dbReference>
<dbReference type="PANTHER" id="PTHR11851">
    <property type="entry name" value="METALLOPROTEASE"/>
    <property type="match status" value="1"/>
</dbReference>
<comment type="caution">
    <text evidence="4">The sequence shown here is derived from an EMBL/GenBank/DDBJ whole genome shotgun (WGS) entry which is preliminary data.</text>
</comment>
<sequence length="697" mass="77296">MKKILSILSAALIFTSVVSAQKLDRSKRPAPGAAPEIKLGEMQSFTLENGMKVFVVENHKLPKVAFSLSLDVDPVMEGDMVGYTSVTGELLSRGTTNRTKDEFNEQIDFIGADFYTSSRSVYAGSLKKHQEKLLDIMSDVVMNADFKDEELDKIKKQTLSGLQSSKDNPDEIASNVRSVLLYGKNHPYGEITTEETVEAITLDKCKDYYKTYFKPNVAYMAVVGDITLAEAKPLIEKYFSKWEKGEVPTNKYKTPLAPKETKVAFVHKEGSTQSVINITYPVNLKQNNPDVIKAKVMNSILGGGSTARLFMNLREGHGYTYGAYSSLSPDELVGSFNASAKVRNEVTDSAIFEFNNELKRMVTENVTEEELEGVKNYMTGTFAYTLQDPQTIARFAINTVKYNLPKDYYANYLKNVAAVTVEDVKAMAEKYIKPDNAHILIVGDKAVAENTAKYSAGEKVDFYDTYGNDYVEALKPAGEGVTAQTVLDKAILAKYGMPKGKALDKKLSKIKDLTVKMNASIQGQSISVTRYQKAPNKFAMVMAMGTMVVQKQTFNGTEAKVSGMQGNKTLEGDELEEMKLSSVMFDDVKDSKHTYNLLGIEPIEGKDAYKIEKVSPTGNKETEWYDVESGMPVKAMQVKESEEMGGTMVITSLFSDYKEVNGIKFAHKIAQSFGPQALDMEVLSVEFNTKVSDDTFE</sequence>
<dbReference type="Gene3D" id="3.30.830.10">
    <property type="entry name" value="Metalloenzyme, LuxS/M16 peptidase-like"/>
    <property type="match status" value="2"/>
</dbReference>
<keyword evidence="1" id="KW-0732">Signal</keyword>
<dbReference type="InterPro" id="IPR011249">
    <property type="entry name" value="Metalloenz_LuxS/M16"/>
</dbReference>
<reference evidence="4 5" key="1">
    <citation type="submission" date="2019-08" db="EMBL/GenBank/DDBJ databases">
        <title>Genome of Vicingus serpentipes NCIMB 15042.</title>
        <authorList>
            <person name="Bowman J.P."/>
        </authorList>
    </citation>
    <scope>NUCLEOTIDE SEQUENCE [LARGE SCALE GENOMIC DNA]</scope>
    <source>
        <strain evidence="4 5">NCIMB 15042</strain>
    </source>
</reference>
<dbReference type="GO" id="GO:0046872">
    <property type="term" value="F:metal ion binding"/>
    <property type="evidence" value="ECO:0007669"/>
    <property type="project" value="InterPro"/>
</dbReference>
<dbReference type="InterPro" id="IPR050361">
    <property type="entry name" value="MPP/UQCRC_Complex"/>
</dbReference>
<feature type="domain" description="Peptidase M16 N-terminal" evidence="2">
    <location>
        <begin position="82"/>
        <end position="177"/>
    </location>
</feature>
<gene>
    <name evidence="4" type="ORF">FRY74_00590</name>
</gene>
<dbReference type="EMBL" id="VOOS01000001">
    <property type="protein sequence ID" value="TXB66713.1"/>
    <property type="molecule type" value="Genomic_DNA"/>
</dbReference>
<dbReference type="SUPFAM" id="SSF63411">
    <property type="entry name" value="LuxS/MPP-like metallohydrolase"/>
    <property type="match status" value="2"/>
</dbReference>
<dbReference type="Pfam" id="PF00675">
    <property type="entry name" value="Peptidase_M16"/>
    <property type="match status" value="1"/>
</dbReference>
<dbReference type="PANTHER" id="PTHR11851:SF224">
    <property type="entry name" value="PROCESSING PROTEASE"/>
    <property type="match status" value="1"/>
</dbReference>
<dbReference type="Pfam" id="PF05193">
    <property type="entry name" value="Peptidase_M16_C"/>
    <property type="match status" value="1"/>
</dbReference>
<name>A0A5C6RX06_9FLAO</name>
<dbReference type="InterPro" id="IPR011765">
    <property type="entry name" value="Pept_M16_N"/>
</dbReference>
<organism evidence="4 5">
    <name type="scientific">Vicingus serpentipes</name>
    <dbReference type="NCBI Taxonomy" id="1926625"/>
    <lineage>
        <taxon>Bacteria</taxon>
        <taxon>Pseudomonadati</taxon>
        <taxon>Bacteroidota</taxon>
        <taxon>Flavobacteriia</taxon>
        <taxon>Flavobacteriales</taxon>
        <taxon>Vicingaceae</taxon>
        <taxon>Vicingus</taxon>
    </lineage>
</organism>
<accession>A0A5C6RX06</accession>
<proteinExistence type="predicted"/>
<evidence type="ECO:0000259" key="3">
    <source>
        <dbReference type="Pfam" id="PF05193"/>
    </source>
</evidence>
<dbReference type="AlphaFoldDB" id="A0A5C6RX06"/>
<dbReference type="Proteomes" id="UP000321721">
    <property type="component" value="Unassembled WGS sequence"/>
</dbReference>
<feature type="signal peptide" evidence="1">
    <location>
        <begin position="1"/>
        <end position="20"/>
    </location>
</feature>
<evidence type="ECO:0000256" key="1">
    <source>
        <dbReference type="SAM" id="SignalP"/>
    </source>
</evidence>